<name>A0A2M6WCQ8_9BACT</name>
<dbReference type="PANTHER" id="PTHR43019">
    <property type="entry name" value="SERINE ENDOPROTEASE DEGS"/>
    <property type="match status" value="1"/>
</dbReference>
<dbReference type="PRINTS" id="PR00834">
    <property type="entry name" value="PROTEASES2C"/>
</dbReference>
<proteinExistence type="predicted"/>
<dbReference type="Proteomes" id="UP000230543">
    <property type="component" value="Unassembled WGS sequence"/>
</dbReference>
<reference evidence="6" key="1">
    <citation type="submission" date="2017-09" db="EMBL/GenBank/DDBJ databases">
        <title>Depth-based differentiation of microbial function through sediment-hosted aquifers and enrichment of novel symbionts in the deep terrestrial subsurface.</title>
        <authorList>
            <person name="Probst A.J."/>
            <person name="Ladd B."/>
            <person name="Jarett J.K."/>
            <person name="Geller-Mcgrath D.E."/>
            <person name="Sieber C.M.K."/>
            <person name="Emerson J.B."/>
            <person name="Anantharaman K."/>
            <person name="Thomas B.C."/>
            <person name="Malmstrom R."/>
            <person name="Stieglmeier M."/>
            <person name="Klingl A."/>
            <person name="Woyke T."/>
            <person name="Ryan C.M."/>
            <person name="Banfield J.F."/>
        </authorList>
    </citation>
    <scope>NUCLEOTIDE SEQUENCE [LARGE SCALE GENOMIC DNA]</scope>
</reference>
<comment type="caution">
    <text evidence="5">The sequence shown here is derived from an EMBL/GenBank/DDBJ whole genome shotgun (WGS) entry which is preliminary data.</text>
</comment>
<gene>
    <name evidence="5" type="ORF">COU22_01450</name>
</gene>
<dbReference type="GO" id="GO:0004252">
    <property type="term" value="F:serine-type endopeptidase activity"/>
    <property type="evidence" value="ECO:0007669"/>
    <property type="project" value="InterPro"/>
</dbReference>
<sequence length="791" mass="88577">MKKTIKLLSPVFILMLLLLPFPNEVEALNGGKMLKTYEPQQAIVQIYTYYLNESNNLKLLKTGSGAIIDESGTVLTNHHVVDNTDELGNDQEVAFWICLTTYKTDEPPYCHYSADLLAKDEDDDIALLKIRPVLPGTQTFFDYLGLATAGEYKSGTAVRSLGYPAAGGPTITISDGTITGTLEENDSVWIKHSAFTGPGSSGGPLILESGRIIGIVTAINGDLGYAKGVIELNDWIRINSENKARNMGNIKYRMDEFIKVNYDILDQKDFSNDAPNFSLRKFDSWEFRLLEENSLYVNDNNPGSNAYLNINWFRSSVNMESQIESIKKQLMLMFDCYSASNSTVAGRTAFNLKCEAGDEELDIITLAVNNYYFIIYSYDNSLDTASQAIDKVLESLQISGENSTALEQKSYEHASPYFRLNLSHNWALMDLNSEVRVVSGSSKSVPEAGFVVHIDKLSENSRNLSNSEYYEFIKVKEEVKVSNEEVFPLKAEVYYKNLNFSYGNIKNQMVVKYKFKDELDNSVKFLAAAYLIRTGDRLITIEFDYVGEDIDMFENYVSGFERDVLSNFSLGESGTPVVNQTNSQIENSAETPAVSNQNQVQTNSADLSVRQINNIGKRLMGRILLQVESRGEAWYLSPKSNKAYYLGRQEDAYQIMREEGVGITNNDLERIPIGLVEMTGIDSDNDGLSDLLENALGSDVNNSDTDGDGINDKEEVEKGYFPTSDNRRQPVSSYFANSQKGKIFLQVEAHGEAWYVNPVDGKRYFLGRAGDAYQIMRLLSLGISDNDLEKL</sequence>
<evidence type="ECO:0000313" key="6">
    <source>
        <dbReference type="Proteomes" id="UP000230543"/>
    </source>
</evidence>
<comment type="subcellular location">
    <subcellularLocation>
        <location evidence="1">Secreted</location>
    </subcellularLocation>
</comment>
<evidence type="ECO:0000256" key="3">
    <source>
        <dbReference type="ARBA" id="ARBA00022729"/>
    </source>
</evidence>
<keyword evidence="4" id="KW-0106">Calcium</keyword>
<dbReference type="EMBL" id="PFBO01000042">
    <property type="protein sequence ID" value="PIT90566.1"/>
    <property type="molecule type" value="Genomic_DNA"/>
</dbReference>
<dbReference type="InterPro" id="IPR001940">
    <property type="entry name" value="Peptidase_S1C"/>
</dbReference>
<evidence type="ECO:0000256" key="4">
    <source>
        <dbReference type="ARBA" id="ARBA00022837"/>
    </source>
</evidence>
<dbReference type="Pfam" id="PF13365">
    <property type="entry name" value="Trypsin_2"/>
    <property type="match status" value="1"/>
</dbReference>
<dbReference type="AlphaFoldDB" id="A0A2M6WCQ8"/>
<dbReference type="PANTHER" id="PTHR43019:SF23">
    <property type="entry name" value="PROTEASE DO-LIKE 5, CHLOROPLASTIC"/>
    <property type="match status" value="1"/>
</dbReference>
<keyword evidence="2" id="KW-0964">Secreted</keyword>
<dbReference type="InterPro" id="IPR043504">
    <property type="entry name" value="Peptidase_S1_PA_chymotrypsin"/>
</dbReference>
<evidence type="ECO:0000256" key="1">
    <source>
        <dbReference type="ARBA" id="ARBA00004613"/>
    </source>
</evidence>
<dbReference type="Gene3D" id="2.40.10.10">
    <property type="entry name" value="Trypsin-like serine proteases"/>
    <property type="match status" value="2"/>
</dbReference>
<evidence type="ECO:0000313" key="5">
    <source>
        <dbReference type="EMBL" id="PIT90566.1"/>
    </source>
</evidence>
<dbReference type="InterPro" id="IPR009003">
    <property type="entry name" value="Peptidase_S1_PA"/>
</dbReference>
<accession>A0A2M6WCQ8</accession>
<protein>
    <recommendedName>
        <fullName evidence="7">Serine protease</fullName>
    </recommendedName>
</protein>
<dbReference type="Pfam" id="PF18884">
    <property type="entry name" value="TSP3_bac"/>
    <property type="match status" value="2"/>
</dbReference>
<dbReference type="InterPro" id="IPR059100">
    <property type="entry name" value="TSP3_bac"/>
</dbReference>
<evidence type="ECO:0000256" key="2">
    <source>
        <dbReference type="ARBA" id="ARBA00022525"/>
    </source>
</evidence>
<keyword evidence="3" id="KW-0732">Signal</keyword>
<evidence type="ECO:0008006" key="7">
    <source>
        <dbReference type="Google" id="ProtNLM"/>
    </source>
</evidence>
<organism evidence="5 6">
    <name type="scientific">Candidatus Komeilibacteria bacterium CG10_big_fil_rev_8_21_14_0_10_41_13</name>
    <dbReference type="NCBI Taxonomy" id="1974476"/>
    <lineage>
        <taxon>Bacteria</taxon>
        <taxon>Candidatus Komeiliibacteriota</taxon>
    </lineage>
</organism>
<dbReference type="GO" id="GO:0006508">
    <property type="term" value="P:proteolysis"/>
    <property type="evidence" value="ECO:0007669"/>
    <property type="project" value="InterPro"/>
</dbReference>
<dbReference type="SUPFAM" id="SSF50494">
    <property type="entry name" value="Trypsin-like serine proteases"/>
    <property type="match status" value="1"/>
</dbReference>